<gene>
    <name evidence="1" type="ORF">N307_10395</name>
</gene>
<feature type="non-terminal residue" evidence="1">
    <location>
        <position position="81"/>
    </location>
</feature>
<dbReference type="EMBL" id="KL216585">
    <property type="protein sequence ID" value="KFV70270.1"/>
    <property type="molecule type" value="Genomic_DNA"/>
</dbReference>
<dbReference type="Pfam" id="PF15138">
    <property type="entry name" value="Syncollin"/>
    <property type="match status" value="1"/>
</dbReference>
<sequence length="81" mass="8805">CAGEVLAVPPGADVPYMPYRWSAEASSLVVGTRCELQAWSGRGKGGSKKKFAAGSYPRLQEVRKGLFGNWNDAIRAYYCTC</sequence>
<dbReference type="AlphaFoldDB" id="A0A093GJ25"/>
<dbReference type="InterPro" id="IPR028137">
    <property type="entry name" value="Syncollin"/>
</dbReference>
<name>A0A093GJ25_DRYPU</name>
<dbReference type="PANTHER" id="PTHR17503:SF0">
    <property type="entry name" value="SYNCOLLIN"/>
    <property type="match status" value="1"/>
</dbReference>
<accession>A0A093GJ25</accession>
<protein>
    <submittedName>
        <fullName evidence="1">Syncollin</fullName>
    </submittedName>
</protein>
<dbReference type="GO" id="GO:0006887">
    <property type="term" value="P:exocytosis"/>
    <property type="evidence" value="ECO:0007669"/>
    <property type="project" value="InterPro"/>
</dbReference>
<dbReference type="STRING" id="118200.A0A093GJ25"/>
<organism evidence="1 2">
    <name type="scientific">Dryobates pubescens</name>
    <name type="common">Downy woodpecker</name>
    <name type="synonym">Picoides pubescens</name>
    <dbReference type="NCBI Taxonomy" id="118200"/>
    <lineage>
        <taxon>Eukaryota</taxon>
        <taxon>Metazoa</taxon>
        <taxon>Chordata</taxon>
        <taxon>Craniata</taxon>
        <taxon>Vertebrata</taxon>
        <taxon>Euteleostomi</taxon>
        <taxon>Archelosauria</taxon>
        <taxon>Archosauria</taxon>
        <taxon>Dinosauria</taxon>
        <taxon>Saurischia</taxon>
        <taxon>Theropoda</taxon>
        <taxon>Coelurosauria</taxon>
        <taxon>Aves</taxon>
        <taxon>Neognathae</taxon>
        <taxon>Neoaves</taxon>
        <taxon>Telluraves</taxon>
        <taxon>Coraciimorphae</taxon>
        <taxon>Piciformes</taxon>
        <taxon>Picidae</taxon>
        <taxon>Dryobates</taxon>
    </lineage>
</organism>
<evidence type="ECO:0000313" key="1">
    <source>
        <dbReference type="EMBL" id="KFV70270.1"/>
    </source>
</evidence>
<dbReference type="PANTHER" id="PTHR17503">
    <property type="entry name" value="SYNCOLLIN"/>
    <property type="match status" value="1"/>
</dbReference>
<feature type="non-terminal residue" evidence="1">
    <location>
        <position position="1"/>
    </location>
</feature>
<dbReference type="Proteomes" id="UP000053875">
    <property type="component" value="Unassembled WGS sequence"/>
</dbReference>
<evidence type="ECO:0000313" key="2">
    <source>
        <dbReference type="Proteomes" id="UP000053875"/>
    </source>
</evidence>
<proteinExistence type="predicted"/>
<dbReference type="GO" id="GO:0030667">
    <property type="term" value="C:secretory granule membrane"/>
    <property type="evidence" value="ECO:0007669"/>
    <property type="project" value="InterPro"/>
</dbReference>
<reference evidence="1 2" key="1">
    <citation type="submission" date="2014-04" db="EMBL/GenBank/DDBJ databases">
        <title>Genome evolution of avian class.</title>
        <authorList>
            <person name="Zhang G."/>
            <person name="Li C."/>
        </authorList>
    </citation>
    <scope>NUCLEOTIDE SEQUENCE [LARGE SCALE GENOMIC DNA]</scope>
    <source>
        <strain evidence="1">BGI_N307</strain>
    </source>
</reference>
<keyword evidence="2" id="KW-1185">Reference proteome</keyword>